<sequence>MTGLKHLPISETIYLILSRVPGKEQFYILTTVPWQRNAILVNKRYQGMEFCCLCKKWSSYKWCGPLKVGDILYLDGCFNNLKVKEMIKYKYLNFLYFLKLS</sequence>
<accession>E7RDT8</accession>
<protein>
    <submittedName>
        <fullName evidence="1">Uncharacterized protein</fullName>
    </submittedName>
</protein>
<evidence type="ECO:0000313" key="2">
    <source>
        <dbReference type="Proteomes" id="UP000003052"/>
    </source>
</evidence>
<name>E7RDT8_9BACL</name>
<proteinExistence type="predicted"/>
<dbReference type="EMBL" id="AEPB01000010">
    <property type="protein sequence ID" value="EGA90844.1"/>
    <property type="molecule type" value="Genomic_DNA"/>
</dbReference>
<organism evidence="1 2">
    <name type="scientific">Planococcus donghaensis MPA1U2</name>
    <dbReference type="NCBI Taxonomy" id="933115"/>
    <lineage>
        <taxon>Bacteria</taxon>
        <taxon>Bacillati</taxon>
        <taxon>Bacillota</taxon>
        <taxon>Bacilli</taxon>
        <taxon>Bacillales</taxon>
        <taxon>Caryophanaceae</taxon>
        <taxon>Planococcus</taxon>
    </lineage>
</organism>
<comment type="caution">
    <text evidence="1">The sequence shown here is derived from an EMBL/GenBank/DDBJ whole genome shotgun (WGS) entry which is preliminary data.</text>
</comment>
<gene>
    <name evidence="1" type="ORF">GPDM_03080</name>
</gene>
<dbReference type="AlphaFoldDB" id="E7RDT8"/>
<dbReference type="Proteomes" id="UP000003052">
    <property type="component" value="Unassembled WGS sequence"/>
</dbReference>
<reference evidence="1 2" key="1">
    <citation type="journal article" date="2011" name="J. Bacteriol.">
        <title>The Draft Genome of Planococcus donghaensis MPA1U2 Reveals Nonsporulation Pathways Controlled by a Conserved Spo0A Regulon.</title>
        <authorList>
            <person name="Pearson M.D."/>
            <person name="Noller H.F."/>
        </authorList>
    </citation>
    <scope>NUCLEOTIDE SEQUENCE [LARGE SCALE GENOMIC DNA]</scope>
    <source>
        <strain evidence="1 2">MPA1U2</strain>
    </source>
</reference>
<evidence type="ECO:0000313" key="1">
    <source>
        <dbReference type="EMBL" id="EGA90844.1"/>
    </source>
</evidence>